<dbReference type="PRINTS" id="PR00625">
    <property type="entry name" value="JDOMAIN"/>
</dbReference>
<dbReference type="EMBL" id="PGGS01000110">
    <property type="protein sequence ID" value="PNH08952.1"/>
    <property type="molecule type" value="Genomic_DNA"/>
</dbReference>
<proteinExistence type="predicted"/>
<accession>A0A2J8A8U0</accession>
<name>A0A2J8A8U0_9CHLO</name>
<feature type="region of interest" description="Disordered" evidence="1">
    <location>
        <begin position="50"/>
        <end position="75"/>
    </location>
</feature>
<evidence type="ECO:0000259" key="2">
    <source>
        <dbReference type="PROSITE" id="PS50076"/>
    </source>
</evidence>
<dbReference type="PROSITE" id="PS50076">
    <property type="entry name" value="DNAJ_2"/>
    <property type="match status" value="1"/>
</dbReference>
<dbReference type="SUPFAM" id="SSF46565">
    <property type="entry name" value="Chaperone J-domain"/>
    <property type="match status" value="1"/>
</dbReference>
<dbReference type="AlphaFoldDB" id="A0A2J8A8U0"/>
<dbReference type="Pfam" id="PF00226">
    <property type="entry name" value="DnaJ"/>
    <property type="match status" value="1"/>
</dbReference>
<feature type="domain" description="J" evidence="2">
    <location>
        <begin position="4"/>
        <end position="64"/>
    </location>
</feature>
<keyword evidence="4" id="KW-1185">Reference proteome</keyword>
<evidence type="ECO:0000256" key="1">
    <source>
        <dbReference type="SAM" id="MobiDB-lite"/>
    </source>
</evidence>
<evidence type="ECO:0000313" key="3">
    <source>
        <dbReference type="EMBL" id="PNH08952.1"/>
    </source>
</evidence>
<dbReference type="CDD" id="cd06257">
    <property type="entry name" value="DnaJ"/>
    <property type="match status" value="1"/>
</dbReference>
<dbReference type="Gene3D" id="1.10.287.110">
    <property type="entry name" value="DnaJ domain"/>
    <property type="match status" value="1"/>
</dbReference>
<dbReference type="InterPro" id="IPR036869">
    <property type="entry name" value="J_dom_sf"/>
</dbReference>
<dbReference type="OrthoDB" id="543414at2759"/>
<evidence type="ECO:0000313" key="4">
    <source>
        <dbReference type="Proteomes" id="UP000236333"/>
    </source>
</evidence>
<comment type="caution">
    <text evidence="3">The sequence shown here is derived from an EMBL/GenBank/DDBJ whole genome shotgun (WGS) entry which is preliminary data.</text>
</comment>
<gene>
    <name evidence="3" type="ORF">TSOC_004456</name>
</gene>
<organism evidence="3 4">
    <name type="scientific">Tetrabaena socialis</name>
    <dbReference type="NCBI Taxonomy" id="47790"/>
    <lineage>
        <taxon>Eukaryota</taxon>
        <taxon>Viridiplantae</taxon>
        <taxon>Chlorophyta</taxon>
        <taxon>core chlorophytes</taxon>
        <taxon>Chlorophyceae</taxon>
        <taxon>CS clade</taxon>
        <taxon>Chlamydomonadales</taxon>
        <taxon>Tetrabaenaceae</taxon>
        <taxon>Tetrabaena</taxon>
    </lineage>
</organism>
<protein>
    <submittedName>
        <fullName evidence="3">Chaperone protein DnaJ</fullName>
    </submittedName>
</protein>
<sequence length="75" mass="7776">MSGRDYDVLGLTSTASVDEVKAAFRRQAKVLHPDVSKSGDVGLVTQVEEDGPMAGGEEGAEKVGKCPKQGVEAEG</sequence>
<reference evidence="3 4" key="1">
    <citation type="journal article" date="2017" name="Mol. Biol. Evol.">
        <title>The 4-celled Tetrabaena socialis nuclear genome reveals the essential components for genetic control of cell number at the origin of multicellularity in the volvocine lineage.</title>
        <authorList>
            <person name="Featherston J."/>
            <person name="Arakaki Y."/>
            <person name="Hanschen E.R."/>
            <person name="Ferris P.J."/>
            <person name="Michod R.E."/>
            <person name="Olson B.J.S.C."/>
            <person name="Nozaki H."/>
            <person name="Durand P.M."/>
        </authorList>
    </citation>
    <scope>NUCLEOTIDE SEQUENCE [LARGE SCALE GENOMIC DNA]</scope>
    <source>
        <strain evidence="3 4">NIES-571</strain>
    </source>
</reference>
<dbReference type="Proteomes" id="UP000236333">
    <property type="component" value="Unassembled WGS sequence"/>
</dbReference>
<dbReference type="InterPro" id="IPR001623">
    <property type="entry name" value="DnaJ_domain"/>
</dbReference>